<comment type="caution">
    <text evidence="1">The sequence shown here is derived from an EMBL/GenBank/DDBJ whole genome shotgun (WGS) entry which is preliminary data.</text>
</comment>
<reference evidence="1 2" key="1">
    <citation type="submission" date="2013-05" db="EMBL/GenBank/DDBJ databases">
        <authorList>
            <person name="Richards V.P."/>
            <person name="Durkin S.A.S."/>
            <person name="Kim M."/>
            <person name="Pavinski Bitar P.D."/>
            <person name="Stanhope M.J."/>
            <person name="Town C.D."/>
            <person name="Venter J.C."/>
        </authorList>
    </citation>
    <scope>NUCLEOTIDE SEQUENCE [LARGE SCALE GENOMIC DNA]</scope>
    <source>
        <strain evidence="1 2">LMG 14747</strain>
    </source>
</reference>
<evidence type="ECO:0000313" key="2">
    <source>
        <dbReference type="Proteomes" id="UP000018482"/>
    </source>
</evidence>
<dbReference type="AlphaFoldDB" id="V6Z2I0"/>
<evidence type="ECO:0000313" key="1">
    <source>
        <dbReference type="EMBL" id="ESV55145.1"/>
    </source>
</evidence>
<name>V6Z2I0_STRAG</name>
<protein>
    <submittedName>
        <fullName evidence="1">Uncharacterized protein</fullName>
    </submittedName>
</protein>
<proteinExistence type="predicted"/>
<dbReference type="EMBL" id="ANQC01000116">
    <property type="protein sequence ID" value="ESV55145.1"/>
    <property type="molecule type" value="Genomic_DNA"/>
</dbReference>
<accession>V6Z2I0</accession>
<dbReference type="Proteomes" id="UP000018482">
    <property type="component" value="Unassembled WGS sequence"/>
</dbReference>
<gene>
    <name evidence="1" type="ORF">SAG0136_07985</name>
</gene>
<sequence length="67" mass="7650">MNKKEMVIITVYTTNKTITEVIETKKEAIEIKTKIQSQMNNGHTVVIGNKLLNPRYIEIINFEEVGG</sequence>
<organism evidence="1 2">
    <name type="scientific">Streptococcus agalactiae LMG 14747</name>
    <dbReference type="NCBI Taxonomy" id="1154860"/>
    <lineage>
        <taxon>Bacteria</taxon>
        <taxon>Bacillati</taxon>
        <taxon>Bacillota</taxon>
        <taxon>Bacilli</taxon>
        <taxon>Lactobacillales</taxon>
        <taxon>Streptococcaceae</taxon>
        <taxon>Streptococcus</taxon>
    </lineage>
</organism>